<comment type="caution">
    <text evidence="2">The sequence shown here is derived from an EMBL/GenBank/DDBJ whole genome shotgun (WGS) entry which is preliminary data.</text>
</comment>
<evidence type="ECO:0000313" key="2">
    <source>
        <dbReference type="EMBL" id="PQO44158.1"/>
    </source>
</evidence>
<name>A0A2S8GI84_9BACT</name>
<reference evidence="2 3" key="1">
    <citation type="submission" date="2018-02" db="EMBL/GenBank/DDBJ databases">
        <title>Comparative genomes isolates from brazilian mangrove.</title>
        <authorList>
            <person name="Araujo J.E."/>
            <person name="Taketani R.G."/>
            <person name="Silva M.C.P."/>
            <person name="Loureco M.V."/>
            <person name="Andreote F.D."/>
        </authorList>
    </citation>
    <scope>NUCLEOTIDE SEQUENCE [LARGE SCALE GENOMIC DNA]</scope>
    <source>
        <strain evidence="2 3">Nap-Phe MGV</strain>
    </source>
</reference>
<dbReference type="PROSITE" id="PS51257">
    <property type="entry name" value="PROKAR_LIPOPROTEIN"/>
    <property type="match status" value="1"/>
</dbReference>
<sequence length="136" mass="14406">MTKLRYALPALALLLAVSGCGGDPYGLSQVTGVVTMDGAPLPSAAVSFRPASGRPAQGITDQDGRYELIYIRDIRGAEQGAYTVSITTYREASPDPVAGKPKPETIPARYNKQSTLTAEVESGANEINFDLTSSRK</sequence>
<dbReference type="OrthoDB" id="286727at2"/>
<dbReference type="InterPro" id="IPR008969">
    <property type="entry name" value="CarboxyPept-like_regulatory"/>
</dbReference>
<dbReference type="Gene3D" id="2.60.40.1120">
    <property type="entry name" value="Carboxypeptidase-like, regulatory domain"/>
    <property type="match status" value="1"/>
</dbReference>
<evidence type="ECO:0000256" key="1">
    <source>
        <dbReference type="SAM" id="SignalP"/>
    </source>
</evidence>
<proteinExistence type="predicted"/>
<dbReference type="Proteomes" id="UP000237819">
    <property type="component" value="Unassembled WGS sequence"/>
</dbReference>
<dbReference type="RefSeq" id="WP_105337558.1">
    <property type="nucleotide sequence ID" value="NZ_PUHZ01000021.1"/>
</dbReference>
<keyword evidence="2" id="KW-0121">Carboxypeptidase</keyword>
<dbReference type="SUPFAM" id="SSF49464">
    <property type="entry name" value="Carboxypeptidase regulatory domain-like"/>
    <property type="match status" value="1"/>
</dbReference>
<dbReference type="EMBL" id="PUHZ01000021">
    <property type="protein sequence ID" value="PQO44158.1"/>
    <property type="molecule type" value="Genomic_DNA"/>
</dbReference>
<keyword evidence="2" id="KW-0645">Protease</keyword>
<dbReference type="AlphaFoldDB" id="A0A2S8GI84"/>
<organism evidence="2 3">
    <name type="scientific">Blastopirellula marina</name>
    <dbReference type="NCBI Taxonomy" id="124"/>
    <lineage>
        <taxon>Bacteria</taxon>
        <taxon>Pseudomonadati</taxon>
        <taxon>Planctomycetota</taxon>
        <taxon>Planctomycetia</taxon>
        <taxon>Pirellulales</taxon>
        <taxon>Pirellulaceae</taxon>
        <taxon>Blastopirellula</taxon>
    </lineage>
</organism>
<evidence type="ECO:0000313" key="3">
    <source>
        <dbReference type="Proteomes" id="UP000237819"/>
    </source>
</evidence>
<dbReference type="GO" id="GO:0004180">
    <property type="term" value="F:carboxypeptidase activity"/>
    <property type="evidence" value="ECO:0007669"/>
    <property type="project" value="UniProtKB-KW"/>
</dbReference>
<protein>
    <submittedName>
        <fullName evidence="2">Carboxypeptidase regulatory-like domain-containing protein</fullName>
    </submittedName>
</protein>
<keyword evidence="2" id="KW-0378">Hydrolase</keyword>
<feature type="signal peptide" evidence="1">
    <location>
        <begin position="1"/>
        <end position="21"/>
    </location>
</feature>
<feature type="chain" id="PRO_5015673663" evidence="1">
    <location>
        <begin position="22"/>
        <end position="136"/>
    </location>
</feature>
<gene>
    <name evidence="2" type="ORF">C5Y93_21265</name>
</gene>
<accession>A0A2S8GI84</accession>
<keyword evidence="1" id="KW-0732">Signal</keyword>